<evidence type="ECO:0000313" key="1">
    <source>
        <dbReference type="EMBL" id="GER53303.1"/>
    </source>
</evidence>
<gene>
    <name evidence="1" type="ORF">STAS_30809</name>
</gene>
<dbReference type="EMBL" id="BKCP01010515">
    <property type="protein sequence ID" value="GER53303.1"/>
    <property type="molecule type" value="Genomic_DNA"/>
</dbReference>
<dbReference type="Proteomes" id="UP000325081">
    <property type="component" value="Unassembled WGS sequence"/>
</dbReference>
<name>A0A5A7R6A2_STRAF</name>
<evidence type="ECO:0000313" key="2">
    <source>
        <dbReference type="Proteomes" id="UP000325081"/>
    </source>
</evidence>
<protein>
    <submittedName>
        <fullName evidence="1">ABC-type uncharacterized transport system</fullName>
    </submittedName>
</protein>
<reference evidence="2" key="1">
    <citation type="journal article" date="2019" name="Curr. Biol.">
        <title>Genome Sequence of Striga asiatica Provides Insight into the Evolution of Plant Parasitism.</title>
        <authorList>
            <person name="Yoshida S."/>
            <person name="Kim S."/>
            <person name="Wafula E.K."/>
            <person name="Tanskanen J."/>
            <person name="Kim Y.M."/>
            <person name="Honaas L."/>
            <person name="Yang Z."/>
            <person name="Spallek T."/>
            <person name="Conn C.E."/>
            <person name="Ichihashi Y."/>
            <person name="Cheong K."/>
            <person name="Cui S."/>
            <person name="Der J.P."/>
            <person name="Gundlach H."/>
            <person name="Jiao Y."/>
            <person name="Hori C."/>
            <person name="Ishida J.K."/>
            <person name="Kasahara H."/>
            <person name="Kiba T."/>
            <person name="Kim M.S."/>
            <person name="Koo N."/>
            <person name="Laohavisit A."/>
            <person name="Lee Y.H."/>
            <person name="Lumba S."/>
            <person name="McCourt P."/>
            <person name="Mortimer J.C."/>
            <person name="Mutuku J.M."/>
            <person name="Nomura T."/>
            <person name="Sasaki-Sekimoto Y."/>
            <person name="Seto Y."/>
            <person name="Wang Y."/>
            <person name="Wakatake T."/>
            <person name="Sakakibara H."/>
            <person name="Demura T."/>
            <person name="Yamaguchi S."/>
            <person name="Yoneyama K."/>
            <person name="Manabe R.I."/>
            <person name="Nelson D.C."/>
            <person name="Schulman A.H."/>
            <person name="Timko M.P."/>
            <person name="dePamphilis C.W."/>
            <person name="Choi D."/>
            <person name="Shirasu K."/>
        </authorList>
    </citation>
    <scope>NUCLEOTIDE SEQUENCE [LARGE SCALE GENOMIC DNA]</scope>
    <source>
        <strain evidence="2">cv. UVA1</strain>
    </source>
</reference>
<accession>A0A5A7R6A2</accession>
<comment type="caution">
    <text evidence="1">The sequence shown here is derived from an EMBL/GenBank/DDBJ whole genome shotgun (WGS) entry which is preliminary data.</text>
</comment>
<sequence>MNLDRTSESKRENARLIRTTPRICAVELENDVSELNNSSNGVRPAMATRRARLSREMNLRDLEKESFLMIEEWKSPSEEKYVKDGERGSSYGRIKGKLYA</sequence>
<dbReference type="AlphaFoldDB" id="A0A5A7R6A2"/>
<organism evidence="1 2">
    <name type="scientific">Striga asiatica</name>
    <name type="common">Asiatic witchweed</name>
    <name type="synonym">Buchnera asiatica</name>
    <dbReference type="NCBI Taxonomy" id="4170"/>
    <lineage>
        <taxon>Eukaryota</taxon>
        <taxon>Viridiplantae</taxon>
        <taxon>Streptophyta</taxon>
        <taxon>Embryophyta</taxon>
        <taxon>Tracheophyta</taxon>
        <taxon>Spermatophyta</taxon>
        <taxon>Magnoliopsida</taxon>
        <taxon>eudicotyledons</taxon>
        <taxon>Gunneridae</taxon>
        <taxon>Pentapetalae</taxon>
        <taxon>asterids</taxon>
        <taxon>lamiids</taxon>
        <taxon>Lamiales</taxon>
        <taxon>Orobanchaceae</taxon>
        <taxon>Buchnereae</taxon>
        <taxon>Striga</taxon>
    </lineage>
</organism>
<proteinExistence type="predicted"/>
<keyword evidence="2" id="KW-1185">Reference proteome</keyword>